<accession>A0A0Q9YD18</accession>
<reference evidence="3" key="3">
    <citation type="submission" date="2021-06" db="EMBL/GenBank/DDBJ databases">
        <title>Genomic Description and Analysis of Intracellular Bacteria, Candidatus Berkiella cookevillensis and Candidatus Berkiella aquae.</title>
        <authorList>
            <person name="Kidane D.T."/>
            <person name="Mehari Y.T."/>
            <person name="Rice F.C."/>
            <person name="Arivett B.A."/>
            <person name="Farone A.L."/>
            <person name="Berk S.G."/>
            <person name="Farone M.B."/>
        </authorList>
    </citation>
    <scope>NUCLEOTIDE SEQUENCE</scope>
    <source>
        <strain evidence="3">HT99</strain>
    </source>
</reference>
<dbReference type="AlphaFoldDB" id="A0A0Q9YD18"/>
<reference evidence="3" key="2">
    <citation type="journal article" date="2016" name="Genome Announc.">
        <title>Draft Genome Sequences of Two Novel Amoeba-Resistant Intranuclear Bacteria, 'Candidatus Berkiella cookevillensis' and 'Candidatus Berkiella aquae'.</title>
        <authorList>
            <person name="Mehari Y.T."/>
            <person name="Arivett B.A."/>
            <person name="Farone A.L."/>
            <person name="Gunderson J.H."/>
            <person name="Farone M.B."/>
        </authorList>
    </citation>
    <scope>NUCLEOTIDE SEQUENCE</scope>
    <source>
        <strain evidence="3">HT99</strain>
    </source>
</reference>
<dbReference type="RefSeq" id="WP_075067565.1">
    <property type="nucleotide sequence ID" value="NZ_LKAJ02000001.1"/>
</dbReference>
<evidence type="ECO:0000256" key="1">
    <source>
        <dbReference type="SAM" id="Phobius"/>
    </source>
</evidence>
<dbReference type="NCBIfam" id="TIGR04222">
    <property type="entry name" value="near_uncomplex"/>
    <property type="match status" value="1"/>
</dbReference>
<dbReference type="EMBL" id="LKAJ02000001">
    <property type="protein sequence ID" value="MCS5709887.1"/>
    <property type="molecule type" value="Genomic_DNA"/>
</dbReference>
<keyword evidence="4" id="KW-1185">Reference proteome</keyword>
<protein>
    <submittedName>
        <fullName evidence="3">TIGR04222 domain-containing membrane protein</fullName>
    </submittedName>
</protein>
<evidence type="ECO:0000313" key="2">
    <source>
        <dbReference type="EMBL" id="KRG18443.1"/>
    </source>
</evidence>
<evidence type="ECO:0000313" key="4">
    <source>
        <dbReference type="Proteomes" id="UP000051497"/>
    </source>
</evidence>
<name>A0A0Q9YD18_9GAMM</name>
<keyword evidence="1" id="KW-0812">Transmembrane</keyword>
<sequence>MFNPLNFTGPEFLIFYFVLGSVTLFIVNKIIRKHEIPRNPPKIVLDDPYEIAILRDGEDEALKIATISLISRGLLVLTDDKLQTQNEEAIAHARRDIEKAILTKFLKQGTLKSIEGDLNLHGACLHYRFSLQDLKLVPASSDYSYRMKWIIISGLLLGGLALAKLGIALSRGYTNVEFLILLASGFLYFLYKMYGHERTALGDQTIEDLKCLFMGLQARSSWIKSDGKTNEIALLAAVFGIAALSARNFPFISSFLPKPSSSSLDVDFSCSSSCGSGCGGGCGGCGS</sequence>
<feature type="transmembrane region" description="Helical" evidence="1">
    <location>
        <begin position="149"/>
        <end position="167"/>
    </location>
</feature>
<evidence type="ECO:0000313" key="3">
    <source>
        <dbReference type="EMBL" id="MCS5709887.1"/>
    </source>
</evidence>
<feature type="transmembrane region" description="Helical" evidence="1">
    <location>
        <begin position="173"/>
        <end position="191"/>
    </location>
</feature>
<keyword evidence="1" id="KW-0472">Membrane</keyword>
<feature type="transmembrane region" description="Helical" evidence="1">
    <location>
        <begin position="12"/>
        <end position="31"/>
    </location>
</feature>
<proteinExistence type="predicted"/>
<dbReference type="STRING" id="295108.HT99x_02974"/>
<keyword evidence="1" id="KW-1133">Transmembrane helix</keyword>
<gene>
    <name evidence="3" type="ORF">HT99x_000455</name>
    <name evidence="2" type="ORF">HT99x_02974</name>
</gene>
<comment type="caution">
    <text evidence="2">The sequence shown here is derived from an EMBL/GenBank/DDBJ whole genome shotgun (WGS) entry which is preliminary data.</text>
</comment>
<dbReference type="InterPro" id="IPR026467">
    <property type="entry name" value="Ser/Gly_Cys_C_dom"/>
</dbReference>
<dbReference type="EMBL" id="LKAJ01000020">
    <property type="protein sequence ID" value="KRG18443.1"/>
    <property type="molecule type" value="Genomic_DNA"/>
</dbReference>
<organism evidence="2">
    <name type="scientific">Candidatus Berkiella aquae</name>
    <dbReference type="NCBI Taxonomy" id="295108"/>
    <lineage>
        <taxon>Bacteria</taxon>
        <taxon>Pseudomonadati</taxon>
        <taxon>Pseudomonadota</taxon>
        <taxon>Gammaproteobacteria</taxon>
        <taxon>Candidatus Berkiellales</taxon>
        <taxon>Candidatus Berkiellaceae</taxon>
        <taxon>Candidatus Berkiella</taxon>
    </lineage>
</organism>
<reference evidence="2" key="1">
    <citation type="submission" date="2015-09" db="EMBL/GenBank/DDBJ databases">
        <title>Draft Genome Sequences of Two Novel Amoeba-resistant Intranuclear Bacteria, Candidatus Berkiella cookevillensis and Candidatus Berkiella aquae.</title>
        <authorList>
            <person name="Mehari Y.T."/>
            <person name="Arivett B.A."/>
            <person name="Farone A.L."/>
            <person name="Gunderson J.H."/>
            <person name="Farone M.B."/>
        </authorList>
    </citation>
    <scope>NUCLEOTIDE SEQUENCE [LARGE SCALE GENOMIC DNA]</scope>
    <source>
        <strain evidence="2">HT99</strain>
    </source>
</reference>
<dbReference type="OrthoDB" id="482717at2"/>
<dbReference type="PATRIC" id="fig|1590043.3.peg.3026"/>
<dbReference type="Proteomes" id="UP000051497">
    <property type="component" value="Unassembled WGS sequence"/>
</dbReference>